<dbReference type="NCBIfam" id="TIGR00172">
    <property type="entry name" value="maf"/>
    <property type="match status" value="1"/>
</dbReference>
<organism evidence="4 5">
    <name type="scientific">Clostridium oceanicum</name>
    <dbReference type="NCBI Taxonomy" id="1543"/>
    <lineage>
        <taxon>Bacteria</taxon>
        <taxon>Bacillati</taxon>
        <taxon>Bacillota</taxon>
        <taxon>Clostridia</taxon>
        <taxon>Eubacteriales</taxon>
        <taxon>Clostridiaceae</taxon>
        <taxon>Clostridium</taxon>
    </lineage>
</organism>
<name>A0ABP3V4T9_9CLOT</name>
<feature type="site" description="Important for substrate specificity" evidence="3">
    <location>
        <position position="155"/>
    </location>
</feature>
<dbReference type="InterPro" id="IPR029001">
    <property type="entry name" value="ITPase-like_fam"/>
</dbReference>
<dbReference type="EC" id="3.6.1.9" evidence="3"/>
<dbReference type="HAMAP" id="MF_00528">
    <property type="entry name" value="Maf"/>
    <property type="match status" value="1"/>
</dbReference>
<comment type="similarity">
    <text evidence="3">Belongs to the Maf family. YhdE subfamily.</text>
</comment>
<comment type="caution">
    <text evidence="4">The sequence shown here is derived from an EMBL/GenBank/DDBJ whole genome shotgun (WGS) entry which is preliminary data.</text>
</comment>
<feature type="active site" description="Proton acceptor" evidence="3">
    <location>
        <position position="70"/>
    </location>
</feature>
<dbReference type="SUPFAM" id="SSF52972">
    <property type="entry name" value="ITPase-like"/>
    <property type="match status" value="1"/>
</dbReference>
<dbReference type="CDD" id="cd00555">
    <property type="entry name" value="Maf"/>
    <property type="match status" value="1"/>
</dbReference>
<keyword evidence="2 3" id="KW-0378">Hydrolase</keyword>
<gene>
    <name evidence="4" type="ORF">GCM10008906_36830</name>
</gene>
<keyword evidence="3" id="KW-0546">Nucleotide metabolism</keyword>
<comment type="cofactor">
    <cofactor evidence="1 3">
        <name>a divalent metal cation</name>
        <dbReference type="ChEBI" id="CHEBI:60240"/>
    </cofactor>
</comment>
<evidence type="ECO:0000256" key="3">
    <source>
        <dbReference type="HAMAP-Rule" id="MF_00528"/>
    </source>
</evidence>
<keyword evidence="3" id="KW-0963">Cytoplasm</keyword>
<comment type="catalytic activity">
    <reaction evidence="3">
        <text>dTTP + H2O = dTMP + diphosphate + H(+)</text>
        <dbReference type="Rhea" id="RHEA:28534"/>
        <dbReference type="ChEBI" id="CHEBI:15377"/>
        <dbReference type="ChEBI" id="CHEBI:15378"/>
        <dbReference type="ChEBI" id="CHEBI:33019"/>
        <dbReference type="ChEBI" id="CHEBI:37568"/>
        <dbReference type="ChEBI" id="CHEBI:63528"/>
        <dbReference type="EC" id="3.6.1.9"/>
    </reaction>
</comment>
<dbReference type="PANTHER" id="PTHR43213:SF5">
    <property type="entry name" value="BIFUNCTIONAL DTTP_UTP PYROPHOSPHATASE_METHYLTRANSFERASE PROTEIN-RELATED"/>
    <property type="match status" value="1"/>
</dbReference>
<dbReference type="Pfam" id="PF02545">
    <property type="entry name" value="Maf"/>
    <property type="match status" value="1"/>
</dbReference>
<dbReference type="InterPro" id="IPR003697">
    <property type="entry name" value="Maf-like"/>
</dbReference>
<comment type="subcellular location">
    <subcellularLocation>
        <location evidence="3">Cytoplasm</location>
    </subcellularLocation>
</comment>
<evidence type="ECO:0000256" key="1">
    <source>
        <dbReference type="ARBA" id="ARBA00001968"/>
    </source>
</evidence>
<dbReference type="EMBL" id="BAAACG010000019">
    <property type="protein sequence ID" value="GAA0747570.1"/>
    <property type="molecule type" value="Genomic_DNA"/>
</dbReference>
<evidence type="ECO:0000313" key="5">
    <source>
        <dbReference type="Proteomes" id="UP001501510"/>
    </source>
</evidence>
<proteinExistence type="inferred from homology"/>
<sequence length="191" mass="21277">MRIVLASASERRKDLLQIICNNFDIIVSNFDESCIMYNGDVKSYVMDLSKGKAMNVCNSLKNSAIVIGCDTLVFFENSILGKPKTKEEAYHMLKKLSGNIHKVYSGITVIDSNTGHSISDYVCTKVQFSHLTDDQIEKYIDSGDPMDKAGSYGIQGQAGVFVEKIDGCYYNVVGLPLNKLYYMLKRIGVNL</sequence>
<dbReference type="Proteomes" id="UP001501510">
    <property type="component" value="Unassembled WGS sequence"/>
</dbReference>
<evidence type="ECO:0000256" key="2">
    <source>
        <dbReference type="ARBA" id="ARBA00022801"/>
    </source>
</evidence>
<dbReference type="PIRSF" id="PIRSF006305">
    <property type="entry name" value="Maf"/>
    <property type="match status" value="1"/>
</dbReference>
<feature type="site" description="Important for substrate specificity" evidence="3">
    <location>
        <position position="71"/>
    </location>
</feature>
<reference evidence="5" key="1">
    <citation type="journal article" date="2019" name="Int. J. Syst. Evol. Microbiol.">
        <title>The Global Catalogue of Microorganisms (GCM) 10K type strain sequencing project: providing services to taxonomists for standard genome sequencing and annotation.</title>
        <authorList>
            <consortium name="The Broad Institute Genomics Platform"/>
            <consortium name="The Broad Institute Genome Sequencing Center for Infectious Disease"/>
            <person name="Wu L."/>
            <person name="Ma J."/>
        </authorList>
    </citation>
    <scope>NUCLEOTIDE SEQUENCE [LARGE SCALE GENOMIC DNA]</scope>
    <source>
        <strain evidence="5">JCM 1407</strain>
    </source>
</reference>
<dbReference type="Gene3D" id="3.90.950.10">
    <property type="match status" value="1"/>
</dbReference>
<evidence type="ECO:0000313" key="4">
    <source>
        <dbReference type="EMBL" id="GAA0747570.1"/>
    </source>
</evidence>
<comment type="caution">
    <text evidence="3">Lacks conserved residue(s) required for the propagation of feature annotation.</text>
</comment>
<comment type="catalytic activity">
    <reaction evidence="3">
        <text>UTP + H2O = UMP + diphosphate + H(+)</text>
        <dbReference type="Rhea" id="RHEA:29395"/>
        <dbReference type="ChEBI" id="CHEBI:15377"/>
        <dbReference type="ChEBI" id="CHEBI:15378"/>
        <dbReference type="ChEBI" id="CHEBI:33019"/>
        <dbReference type="ChEBI" id="CHEBI:46398"/>
        <dbReference type="ChEBI" id="CHEBI:57865"/>
        <dbReference type="EC" id="3.6.1.9"/>
    </reaction>
</comment>
<accession>A0ABP3V4T9</accession>
<dbReference type="PANTHER" id="PTHR43213">
    <property type="entry name" value="BIFUNCTIONAL DTTP/UTP PYROPHOSPHATASE/METHYLTRANSFERASE PROTEIN-RELATED"/>
    <property type="match status" value="1"/>
</dbReference>
<keyword evidence="5" id="KW-1185">Reference proteome</keyword>
<protein>
    <recommendedName>
        <fullName evidence="3">dTTP/UTP pyrophosphatase</fullName>
        <shortName evidence="3">dTTPase/UTPase</shortName>
        <ecNumber evidence="3">3.6.1.9</ecNumber>
    </recommendedName>
    <alternativeName>
        <fullName evidence="3">Nucleoside triphosphate pyrophosphatase</fullName>
    </alternativeName>
    <alternativeName>
        <fullName evidence="3">Nucleotide pyrophosphatase</fullName>
        <shortName evidence="3">Nucleotide PPase</shortName>
    </alternativeName>
</protein>
<dbReference type="RefSeq" id="WP_343764169.1">
    <property type="nucleotide sequence ID" value="NZ_BAAACG010000019.1"/>
</dbReference>
<dbReference type="NCBIfam" id="NF000867">
    <property type="entry name" value="PRK00078.1"/>
    <property type="match status" value="1"/>
</dbReference>
<comment type="function">
    <text evidence="3">Nucleoside triphosphate pyrophosphatase that hydrolyzes dTTP and UTP. May have a dual role in cell division arrest and in preventing the incorporation of modified nucleotides into cellular nucleic acids.</text>
</comment>
<feature type="site" description="Important for substrate specificity" evidence="3">
    <location>
        <position position="11"/>
    </location>
</feature>